<evidence type="ECO:0008006" key="2">
    <source>
        <dbReference type="Google" id="ProtNLM"/>
    </source>
</evidence>
<sequence length="463" mass="51004">MEDGYSEELISEILRKHPGMTMQELERLVEEKVKEFGGIIRRDAALLLVAKELGVVVPREKVPRSLSTLKVRDLAAGFRGVDLEGYVIERSSLGLTKEGKPYLRFLLTDGEDVVRVVAWDDAAKAAAGVSVGARVLLRKVSVAQRRGRLEVVLGRGSSLEVKEPPSLSSLSELLSRFKARTEILEARKVFKEVERTVLFCLDRGCNPVCLVLPPGIEVPEGSFILSNFSEERFRGLRVLRYGRECFLEVLRGRVGECSPAALQDLVVRGRVIGYLLFGKPGGKLFLLCEDEELLDLAIFSDAYLSSAKKFLGREVEVWGVTRGKTGLVASQFLQFLPLDEQARAPELHYVEKPLLVAAGPVSVRATLLSLRLRSRCLDGEPLFHILALVDDGTASVQALSNSSSVLRELYGIEEKDLCEMGGEAMGKISDYIAGELRGADLHLEGLLVGAVNKLLLIHRVKVL</sequence>
<organism evidence="1">
    <name type="scientific">Thermofilum pendens</name>
    <dbReference type="NCBI Taxonomy" id="2269"/>
    <lineage>
        <taxon>Archaea</taxon>
        <taxon>Thermoproteota</taxon>
        <taxon>Thermoprotei</taxon>
        <taxon>Thermofilales</taxon>
        <taxon>Thermofilaceae</taxon>
        <taxon>Thermofilum</taxon>
    </lineage>
</organism>
<proteinExistence type="predicted"/>
<name>A0A7C4B9N6_THEPE</name>
<dbReference type="Gene3D" id="2.40.50.140">
    <property type="entry name" value="Nucleic acid-binding proteins"/>
    <property type="match status" value="1"/>
</dbReference>
<dbReference type="AlphaFoldDB" id="A0A7C4B9N6"/>
<evidence type="ECO:0000313" key="1">
    <source>
        <dbReference type="EMBL" id="HGI43695.1"/>
    </source>
</evidence>
<reference evidence="1" key="1">
    <citation type="journal article" date="2020" name="mSystems">
        <title>Genome- and Community-Level Interaction Insights into Carbon Utilization and Element Cycling Functions of Hydrothermarchaeota in Hydrothermal Sediment.</title>
        <authorList>
            <person name="Zhou Z."/>
            <person name="Liu Y."/>
            <person name="Xu W."/>
            <person name="Pan J."/>
            <person name="Luo Z.H."/>
            <person name="Li M."/>
        </authorList>
    </citation>
    <scope>NUCLEOTIDE SEQUENCE [LARGE SCALE GENOMIC DNA]</scope>
    <source>
        <strain evidence="1">SpSt-735</strain>
    </source>
</reference>
<protein>
    <recommendedName>
        <fullName evidence="2">OB domain-containing protein</fullName>
    </recommendedName>
</protein>
<dbReference type="InterPro" id="IPR012340">
    <property type="entry name" value="NA-bd_OB-fold"/>
</dbReference>
<gene>
    <name evidence="1" type="ORF">ENV17_04865</name>
</gene>
<comment type="caution">
    <text evidence="1">The sequence shown here is derived from an EMBL/GenBank/DDBJ whole genome shotgun (WGS) entry which is preliminary data.</text>
</comment>
<dbReference type="SUPFAM" id="SSF50249">
    <property type="entry name" value="Nucleic acid-binding proteins"/>
    <property type="match status" value="1"/>
</dbReference>
<dbReference type="EMBL" id="DTFI01000111">
    <property type="protein sequence ID" value="HGI43695.1"/>
    <property type="molecule type" value="Genomic_DNA"/>
</dbReference>
<accession>A0A7C4B9N6</accession>